<dbReference type="EMBL" id="CP002608">
    <property type="protein sequence ID" value="AEB41749.1"/>
    <property type="molecule type" value="Genomic_DNA"/>
</dbReference>
<feature type="domain" description="3-octaprenyl-4-hydroxybenzoate carboxy-lyase-like N-terminal" evidence="3">
    <location>
        <begin position="9"/>
        <end position="86"/>
    </location>
</feature>
<dbReference type="InterPro" id="IPR048304">
    <property type="entry name" value="UbiD_Rift_dom"/>
</dbReference>
<evidence type="ECO:0000259" key="3">
    <source>
        <dbReference type="Pfam" id="PF20695"/>
    </source>
</evidence>
<dbReference type="InterPro" id="IPR049383">
    <property type="entry name" value="UbiD-like_N"/>
</dbReference>
<evidence type="ECO:0000313" key="5">
    <source>
        <dbReference type="EMBL" id="AEB41749.1"/>
    </source>
</evidence>
<accession>A0AA34RDL6</accession>
<evidence type="ECO:0000313" key="6">
    <source>
        <dbReference type="Proteomes" id="UP000008305"/>
    </source>
</evidence>
<feature type="domain" description="3-octaprenyl-4-hydroxybenzoate carboxy-lyase-like Rift-related" evidence="2">
    <location>
        <begin position="124"/>
        <end position="310"/>
    </location>
</feature>
<evidence type="ECO:0000259" key="2">
    <source>
        <dbReference type="Pfam" id="PF01977"/>
    </source>
</evidence>
<dbReference type="GO" id="GO:0016831">
    <property type="term" value="F:carboxy-lyase activity"/>
    <property type="evidence" value="ECO:0007669"/>
    <property type="project" value="InterPro"/>
</dbReference>
<sequence>MSLLRRHVSLLRAQGQLVDVYAPVDPHLELAEIHRRVIESQGPALLFHHVVGSKFPVVTNLFGTRHRVDTLFSRVPDTLFSQIAQLFSSPLKIKTLWEARGLLKRGLSLGLRKSRWRRFPFLSSSSVNLHELPMLTSWPEDGGAFLTLPLVYTESLESSSPNLGMYRMQRFDHQTLGLHFQIQKGGGMHFYEAEKIQRNLPVTVFLSGNPFLILSAIAPLPENLSEILFCTFLQNSKLLYKKCPPHPHPLLLDTEFILTGEAIAGERRPEGPFGDHYGFYSLQHDFPIFRCHKIYHRKDAIYPATVVGKPYQEDFYLGEKLQEYLSPLFPLVMPGVRALKSYGEAGFHALTAAVVKERYWKESLVSALRILGEGQLSLTKYLMLTDQDVNLSRFSEVLEAILERLLPQRDLILFSETANDTLDYSGPRLNQGSKVILMGIGPKKRTLPHIYQGSRLPRVCDIGVFCRGCLVLELPSDRDVESLLHHPSLSSWPLVVLTNNLQRSLRSEKDFLWSTFIHSAPATDMHIYHQGRDAFRPQYLFPIILDARAKTSHPREVEANEEISKRVSKRWREFFPKSF</sequence>
<dbReference type="SUPFAM" id="SSF50475">
    <property type="entry name" value="FMN-binding split barrel"/>
    <property type="match status" value="1"/>
</dbReference>
<gene>
    <name evidence="5" type="ordered locus">G5S_0805</name>
</gene>
<keyword evidence="6" id="KW-1185">Reference proteome</keyword>
<dbReference type="AlphaFoldDB" id="A0AA34RDL6"/>
<dbReference type="PANTHER" id="PTHR30108:SF7">
    <property type="entry name" value="3-POLYPRENYL-4-HYDROXYBENZOATE DECARBOXYLASE"/>
    <property type="match status" value="1"/>
</dbReference>
<organism evidence="5 6">
    <name type="scientific">Chlamydia pecorum (strain ATCC VR-628 / DSM 29919 / E58)</name>
    <name type="common">Chlamydophila pecorum</name>
    <dbReference type="NCBI Taxonomy" id="331635"/>
    <lineage>
        <taxon>Bacteria</taxon>
        <taxon>Pseudomonadati</taxon>
        <taxon>Chlamydiota</taxon>
        <taxon>Chlamydiia</taxon>
        <taxon>Chlamydiales</taxon>
        <taxon>Chlamydiaceae</taxon>
        <taxon>Chlamydia/Chlamydophila group</taxon>
        <taxon>Chlamydia</taxon>
    </lineage>
</organism>
<dbReference type="GeneID" id="99718781"/>
<dbReference type="InterPro" id="IPR022390">
    <property type="entry name" value="HBDC"/>
</dbReference>
<dbReference type="SUPFAM" id="SSF143968">
    <property type="entry name" value="UbiD C-terminal domain-like"/>
    <property type="match status" value="1"/>
</dbReference>
<evidence type="ECO:0000259" key="4">
    <source>
        <dbReference type="Pfam" id="PF20696"/>
    </source>
</evidence>
<feature type="domain" description="3-octaprenyl-4-hydroxybenzoate carboxy-lyase-like C-terminal" evidence="4">
    <location>
        <begin position="316"/>
        <end position="437"/>
    </location>
</feature>
<protein>
    <submittedName>
        <fullName evidence="5">3-octaprenyl-4-hydroxybenzoate carboxy-lyase family protein</fullName>
        <ecNumber evidence="5">4.1.1.-</ecNumber>
    </submittedName>
</protein>
<dbReference type="GO" id="GO:0005737">
    <property type="term" value="C:cytoplasm"/>
    <property type="evidence" value="ECO:0007669"/>
    <property type="project" value="TreeGrafter"/>
</dbReference>
<comment type="similarity">
    <text evidence="1">Belongs to the UbiD family.</text>
</comment>
<keyword evidence="5" id="KW-0456">Lyase</keyword>
<dbReference type="InterPro" id="IPR049381">
    <property type="entry name" value="UbiD-like_C"/>
</dbReference>
<dbReference type="Pfam" id="PF20695">
    <property type="entry name" value="UbiD_N"/>
    <property type="match status" value="1"/>
</dbReference>
<dbReference type="NCBIfam" id="TIGR00148">
    <property type="entry name" value="UbiD family decarboxylase"/>
    <property type="match status" value="1"/>
</dbReference>
<dbReference type="EC" id="4.1.1.-" evidence="5"/>
<dbReference type="RefSeq" id="WP_013712827.1">
    <property type="nucleotide sequence ID" value="NC_015408.1"/>
</dbReference>
<dbReference type="NCBIfam" id="TIGR03701">
    <property type="entry name" value="mena_SCO4490"/>
    <property type="match status" value="1"/>
</dbReference>
<dbReference type="Proteomes" id="UP000008305">
    <property type="component" value="Chromosome"/>
</dbReference>
<dbReference type="InterPro" id="IPR002830">
    <property type="entry name" value="UbiD"/>
</dbReference>
<reference evidence="5 6" key="1">
    <citation type="journal article" date="2011" name="J. Bacteriol.">
        <title>Genome sequence of the obligate intracellular animal pathogen Chlamydia pecorum E58.</title>
        <authorList>
            <person name="Mojica S."/>
            <person name="Huot Creasy H."/>
            <person name="Daugherty S."/>
            <person name="Read T.D."/>
            <person name="Kim T."/>
            <person name="Kaltenboeck B."/>
            <person name="Bavoil P."/>
            <person name="Myers G.S."/>
        </authorList>
    </citation>
    <scope>NUCLEOTIDE SEQUENCE [LARGE SCALE GENOMIC DNA]</scope>
    <source>
        <strain evidence="5 6">E58</strain>
    </source>
</reference>
<dbReference type="Gene3D" id="3.40.1670.10">
    <property type="entry name" value="UbiD C-terminal domain-like"/>
    <property type="match status" value="1"/>
</dbReference>
<dbReference type="KEGG" id="cpm:G5S_0805"/>
<dbReference type="PANTHER" id="PTHR30108">
    <property type="entry name" value="3-OCTAPRENYL-4-HYDROXYBENZOATE CARBOXY-LYASE-RELATED"/>
    <property type="match status" value="1"/>
</dbReference>
<evidence type="ECO:0000256" key="1">
    <source>
        <dbReference type="ARBA" id="ARBA00010021"/>
    </source>
</evidence>
<dbReference type="Pfam" id="PF20696">
    <property type="entry name" value="UbiD_C"/>
    <property type="match status" value="1"/>
</dbReference>
<dbReference type="Pfam" id="PF01977">
    <property type="entry name" value="UbiD"/>
    <property type="match status" value="1"/>
</dbReference>
<name>A0AA34RDL6_CHLPE</name>
<proteinExistence type="inferred from homology"/>